<dbReference type="EMBL" id="JAHUTJ010049702">
    <property type="protein sequence ID" value="MED6283436.1"/>
    <property type="molecule type" value="Genomic_DNA"/>
</dbReference>
<dbReference type="Gene3D" id="2.60.40.10">
    <property type="entry name" value="Immunoglobulins"/>
    <property type="match status" value="3"/>
</dbReference>
<keyword evidence="8" id="KW-0675">Receptor</keyword>
<evidence type="ECO:0000256" key="6">
    <source>
        <dbReference type="ARBA" id="ARBA00023136"/>
    </source>
</evidence>
<evidence type="ECO:0000256" key="2">
    <source>
        <dbReference type="ARBA" id="ARBA00022475"/>
    </source>
</evidence>
<evidence type="ECO:0000256" key="1">
    <source>
        <dbReference type="ARBA" id="ARBA00004251"/>
    </source>
</evidence>
<keyword evidence="2" id="KW-1003">Cell membrane</keyword>
<dbReference type="InterPro" id="IPR036179">
    <property type="entry name" value="Ig-like_dom_sf"/>
</dbReference>
<dbReference type="Pfam" id="PF22705">
    <property type="entry name" value="C2-set_3"/>
    <property type="match status" value="1"/>
</dbReference>
<keyword evidence="6 11" id="KW-0472">Membrane</keyword>
<evidence type="ECO:0000256" key="8">
    <source>
        <dbReference type="ARBA" id="ARBA00023170"/>
    </source>
</evidence>
<feature type="domain" description="Ig-like" evidence="12">
    <location>
        <begin position="271"/>
        <end position="351"/>
    </location>
</feature>
<dbReference type="InterPro" id="IPR007110">
    <property type="entry name" value="Ig-like_dom"/>
</dbReference>
<dbReference type="SMART" id="SM00406">
    <property type="entry name" value="IGv"/>
    <property type="match status" value="1"/>
</dbReference>
<keyword evidence="5 11" id="KW-1133">Transmembrane helix</keyword>
<keyword evidence="7" id="KW-1015">Disulfide bond</keyword>
<feature type="domain" description="Ig-like" evidence="12">
    <location>
        <begin position="170"/>
        <end position="265"/>
    </location>
</feature>
<evidence type="ECO:0000313" key="14">
    <source>
        <dbReference type="Proteomes" id="UP001352852"/>
    </source>
</evidence>
<evidence type="ECO:0000256" key="4">
    <source>
        <dbReference type="ARBA" id="ARBA00022729"/>
    </source>
</evidence>
<evidence type="ECO:0000256" key="3">
    <source>
        <dbReference type="ARBA" id="ARBA00022692"/>
    </source>
</evidence>
<dbReference type="InterPro" id="IPR013783">
    <property type="entry name" value="Ig-like_fold"/>
</dbReference>
<dbReference type="CDD" id="cd00096">
    <property type="entry name" value="Ig"/>
    <property type="match status" value="1"/>
</dbReference>
<gene>
    <name evidence="13" type="ORF">CHARACLAT_008759</name>
</gene>
<evidence type="ECO:0000256" key="5">
    <source>
        <dbReference type="ARBA" id="ARBA00022989"/>
    </source>
</evidence>
<dbReference type="PANTHER" id="PTHR25466">
    <property type="entry name" value="T-LYMPHOCYTE ACTIVATION ANTIGEN"/>
    <property type="match status" value="1"/>
</dbReference>
<dbReference type="SMART" id="SM00409">
    <property type="entry name" value="IG"/>
    <property type="match status" value="2"/>
</dbReference>
<dbReference type="Pfam" id="PF07686">
    <property type="entry name" value="V-set"/>
    <property type="match status" value="1"/>
</dbReference>
<evidence type="ECO:0000259" key="12">
    <source>
        <dbReference type="PROSITE" id="PS50835"/>
    </source>
</evidence>
<dbReference type="InterPro" id="IPR053896">
    <property type="entry name" value="BTN3A2-like_Ig-C"/>
</dbReference>
<dbReference type="InterPro" id="IPR051713">
    <property type="entry name" value="T-cell_Activation_Regulation"/>
</dbReference>
<evidence type="ECO:0000313" key="13">
    <source>
        <dbReference type="EMBL" id="MED6283436.1"/>
    </source>
</evidence>
<comment type="subcellular location">
    <subcellularLocation>
        <location evidence="1">Cell membrane</location>
        <topology evidence="1">Single-pass type I membrane protein</topology>
    </subcellularLocation>
</comment>
<protein>
    <recommendedName>
        <fullName evidence="12">Ig-like domain-containing protein</fullName>
    </recommendedName>
</protein>
<dbReference type="Proteomes" id="UP001352852">
    <property type="component" value="Unassembled WGS sequence"/>
</dbReference>
<dbReference type="PROSITE" id="PS50835">
    <property type="entry name" value="IG_LIKE"/>
    <property type="match status" value="3"/>
</dbReference>
<keyword evidence="9" id="KW-0325">Glycoprotein</keyword>
<keyword evidence="3 11" id="KW-0812">Transmembrane</keyword>
<name>A0ABU7E8U8_9TELE</name>
<sequence length="407" mass="45320">MMFSLVVSAYWRVCHIRADSNPTLFWMKSSRMSGSSCTVFLLVVSMLWGTPHVKADTETFCIFMKSCILPCSFQGGSDVLIHWFQLAAGQPLVHSYYDNSDQLGNQNQNFRGRTSLFKDLISRGNASLLLTGVKVEDQSKYKCHCSAVSGNKETFILLGVDDWRSTIFLPASLSASPVSKVSISQVENRIICSSEGIYPEPELTWSTIPPSNTALQNRTTVQQTEEQLYSISSSLMISDDDPDLIYSCTVSTRRNNRRATLRQLSVISSSGQTSLSCSDSNISVTNLLWKFNHNQIIVNQTSQNREMVSEEWKHHVKDISESGRLSLQGLSPQQEGIYTCVLINEEETYITSTFLKIEEDQGGTKHIPGVLIFVGGAAVAAIVAVVLYIRCKKSKALQDISYQEAMQ</sequence>
<evidence type="ECO:0000256" key="9">
    <source>
        <dbReference type="ARBA" id="ARBA00023180"/>
    </source>
</evidence>
<keyword evidence="10" id="KW-0393">Immunoglobulin domain</keyword>
<organism evidence="13 14">
    <name type="scientific">Characodon lateralis</name>
    <dbReference type="NCBI Taxonomy" id="208331"/>
    <lineage>
        <taxon>Eukaryota</taxon>
        <taxon>Metazoa</taxon>
        <taxon>Chordata</taxon>
        <taxon>Craniata</taxon>
        <taxon>Vertebrata</taxon>
        <taxon>Euteleostomi</taxon>
        <taxon>Actinopterygii</taxon>
        <taxon>Neopterygii</taxon>
        <taxon>Teleostei</taxon>
        <taxon>Neoteleostei</taxon>
        <taxon>Acanthomorphata</taxon>
        <taxon>Ovalentaria</taxon>
        <taxon>Atherinomorphae</taxon>
        <taxon>Cyprinodontiformes</taxon>
        <taxon>Goodeidae</taxon>
        <taxon>Characodon</taxon>
    </lineage>
</organism>
<evidence type="ECO:0000256" key="11">
    <source>
        <dbReference type="SAM" id="Phobius"/>
    </source>
</evidence>
<comment type="caution">
    <text evidence="13">The sequence shown here is derived from an EMBL/GenBank/DDBJ whole genome shotgun (WGS) entry which is preliminary data.</text>
</comment>
<dbReference type="SUPFAM" id="SSF48726">
    <property type="entry name" value="Immunoglobulin"/>
    <property type="match status" value="3"/>
</dbReference>
<reference evidence="13 14" key="1">
    <citation type="submission" date="2021-06" db="EMBL/GenBank/DDBJ databases">
        <authorList>
            <person name="Palmer J.M."/>
        </authorList>
    </citation>
    <scope>NUCLEOTIDE SEQUENCE [LARGE SCALE GENOMIC DNA]</scope>
    <source>
        <strain evidence="13 14">CL_MEX2019</strain>
        <tissue evidence="13">Muscle</tissue>
    </source>
</reference>
<dbReference type="PANTHER" id="PTHR25466:SF14">
    <property type="entry name" value="BUTYROPHILIN SUBFAMILY 2 MEMBER A2-LIKE-RELATED"/>
    <property type="match status" value="1"/>
</dbReference>
<evidence type="ECO:0000256" key="7">
    <source>
        <dbReference type="ARBA" id="ARBA00023157"/>
    </source>
</evidence>
<keyword evidence="4" id="KW-0732">Signal</keyword>
<feature type="domain" description="Ig-like" evidence="12">
    <location>
        <begin position="69"/>
        <end position="143"/>
    </location>
</feature>
<dbReference type="InterPro" id="IPR013106">
    <property type="entry name" value="Ig_V-set"/>
</dbReference>
<accession>A0ABU7E8U8</accession>
<dbReference type="InterPro" id="IPR003599">
    <property type="entry name" value="Ig_sub"/>
</dbReference>
<evidence type="ECO:0000256" key="10">
    <source>
        <dbReference type="ARBA" id="ARBA00023319"/>
    </source>
</evidence>
<keyword evidence="14" id="KW-1185">Reference proteome</keyword>
<proteinExistence type="predicted"/>
<feature type="transmembrane region" description="Helical" evidence="11">
    <location>
        <begin position="370"/>
        <end position="389"/>
    </location>
</feature>